<keyword evidence="1" id="KW-0805">Transcription regulation</keyword>
<dbReference type="GO" id="GO:0003677">
    <property type="term" value="F:DNA binding"/>
    <property type="evidence" value="ECO:0007669"/>
    <property type="project" value="UniProtKB-KW"/>
</dbReference>
<dbReference type="EMBL" id="CP053564">
    <property type="protein sequence ID" value="QJY46558.1"/>
    <property type="molecule type" value="Genomic_DNA"/>
</dbReference>
<dbReference type="RefSeq" id="WP_172157970.1">
    <property type="nucleotide sequence ID" value="NZ_CP053564.1"/>
</dbReference>
<dbReference type="AlphaFoldDB" id="A0A6M6JF12"/>
<dbReference type="SMART" id="SM00422">
    <property type="entry name" value="HTH_MERR"/>
    <property type="match status" value="1"/>
</dbReference>
<keyword evidence="2" id="KW-0238">DNA-binding</keyword>
<dbReference type="KEGG" id="pbro:HOP40_12650"/>
<dbReference type="Pfam" id="PF13411">
    <property type="entry name" value="MerR_1"/>
    <property type="match status" value="1"/>
</dbReference>
<evidence type="ECO:0000256" key="1">
    <source>
        <dbReference type="ARBA" id="ARBA00023015"/>
    </source>
</evidence>
<dbReference type="PANTHER" id="PTHR30204">
    <property type="entry name" value="REDOX-CYCLING DRUG-SENSING TRANSCRIPTIONAL ACTIVATOR SOXR"/>
    <property type="match status" value="1"/>
</dbReference>
<dbReference type="PANTHER" id="PTHR30204:SF94">
    <property type="entry name" value="HEAVY METAL-DEPENDENT TRANSCRIPTIONAL REGULATOR HI_0293-RELATED"/>
    <property type="match status" value="1"/>
</dbReference>
<dbReference type="PRINTS" id="PR00040">
    <property type="entry name" value="HTHMERR"/>
</dbReference>
<evidence type="ECO:0000256" key="2">
    <source>
        <dbReference type="ARBA" id="ARBA00023125"/>
    </source>
</evidence>
<accession>A0A6M6JF12</accession>
<feature type="domain" description="HTH merR-type" evidence="4">
    <location>
        <begin position="1"/>
        <end position="68"/>
    </location>
</feature>
<evidence type="ECO:0000256" key="3">
    <source>
        <dbReference type="ARBA" id="ARBA00023163"/>
    </source>
</evidence>
<dbReference type="PROSITE" id="PS50937">
    <property type="entry name" value="HTH_MERR_2"/>
    <property type="match status" value="1"/>
</dbReference>
<dbReference type="CDD" id="cd01282">
    <property type="entry name" value="HTH_MerR-like_sg3"/>
    <property type="match status" value="1"/>
</dbReference>
<gene>
    <name evidence="5" type="ORF">HOP40_12650</name>
</gene>
<keyword evidence="3" id="KW-0804">Transcription</keyword>
<protein>
    <submittedName>
        <fullName evidence="5">MerR family transcriptional regulator</fullName>
    </submittedName>
</protein>
<name>A0A6M6JF12_9PSEU</name>
<dbReference type="Gene3D" id="1.10.1660.10">
    <property type="match status" value="1"/>
</dbReference>
<dbReference type="InterPro" id="IPR047057">
    <property type="entry name" value="MerR_fam"/>
</dbReference>
<dbReference type="GO" id="GO:0003700">
    <property type="term" value="F:DNA-binding transcription factor activity"/>
    <property type="evidence" value="ECO:0007669"/>
    <property type="project" value="InterPro"/>
</dbReference>
<dbReference type="Proteomes" id="UP000505377">
    <property type="component" value="Chromosome"/>
</dbReference>
<dbReference type="InterPro" id="IPR009061">
    <property type="entry name" value="DNA-bd_dom_put_sf"/>
</dbReference>
<dbReference type="InterPro" id="IPR000551">
    <property type="entry name" value="MerR-type_HTH_dom"/>
</dbReference>
<proteinExistence type="predicted"/>
<keyword evidence="6" id="KW-1185">Reference proteome</keyword>
<sequence>MRIGELGRRVGVSTRTLRHYESLGLLPARRDTHGYRDYDDADERAVVEIRSLVALGFALEETRPFVECLRAGHAVGGSCPDSIAVYRAKLAEVDAWLARLHGVRTELQDQLHAALLARAPAPRCDLDPPEEP</sequence>
<evidence type="ECO:0000313" key="6">
    <source>
        <dbReference type="Proteomes" id="UP000505377"/>
    </source>
</evidence>
<reference evidence="5 6" key="1">
    <citation type="submission" date="2020-05" db="EMBL/GenBank/DDBJ databases">
        <authorList>
            <person name="Mo P."/>
        </authorList>
    </citation>
    <scope>NUCLEOTIDE SEQUENCE [LARGE SCALE GENOMIC DNA]</scope>
    <source>
        <strain evidence="5 6">Gen01</strain>
    </source>
</reference>
<organism evidence="5 6">
    <name type="scientific">Pseudonocardia broussonetiae</name>
    <dbReference type="NCBI Taxonomy" id="2736640"/>
    <lineage>
        <taxon>Bacteria</taxon>
        <taxon>Bacillati</taxon>
        <taxon>Actinomycetota</taxon>
        <taxon>Actinomycetes</taxon>
        <taxon>Pseudonocardiales</taxon>
        <taxon>Pseudonocardiaceae</taxon>
        <taxon>Pseudonocardia</taxon>
    </lineage>
</organism>
<evidence type="ECO:0000313" key="5">
    <source>
        <dbReference type="EMBL" id="QJY46558.1"/>
    </source>
</evidence>
<evidence type="ECO:0000259" key="4">
    <source>
        <dbReference type="PROSITE" id="PS50937"/>
    </source>
</evidence>
<dbReference type="SUPFAM" id="SSF46955">
    <property type="entry name" value="Putative DNA-binding domain"/>
    <property type="match status" value="1"/>
</dbReference>